<evidence type="ECO:0000313" key="1">
    <source>
        <dbReference type="EMBL" id="CCX06232.1"/>
    </source>
</evidence>
<proteinExistence type="predicted"/>
<protein>
    <submittedName>
        <fullName evidence="1">Uncharacterized protein</fullName>
    </submittedName>
</protein>
<reference evidence="1 2" key="1">
    <citation type="journal article" date="2013" name="PLoS Genet.">
        <title>The genome and development-dependent transcriptomes of Pyronema confluens: a window into fungal evolution.</title>
        <authorList>
            <person name="Traeger S."/>
            <person name="Altegoer F."/>
            <person name="Freitag M."/>
            <person name="Gabaldon T."/>
            <person name="Kempken F."/>
            <person name="Kumar A."/>
            <person name="Marcet-Houben M."/>
            <person name="Poggeler S."/>
            <person name="Stajich J.E."/>
            <person name="Nowrousian M."/>
        </authorList>
    </citation>
    <scope>NUCLEOTIDE SEQUENCE [LARGE SCALE GENOMIC DNA]</scope>
    <source>
        <strain evidence="2">CBS 100304</strain>
        <tissue evidence="1">Vegetative mycelium</tissue>
    </source>
</reference>
<evidence type="ECO:0000313" key="2">
    <source>
        <dbReference type="Proteomes" id="UP000018144"/>
    </source>
</evidence>
<name>U4KWH6_PYROM</name>
<gene>
    <name evidence="1" type="ORF">PCON_05819</name>
</gene>
<dbReference type="Proteomes" id="UP000018144">
    <property type="component" value="Unassembled WGS sequence"/>
</dbReference>
<organism evidence="1 2">
    <name type="scientific">Pyronema omphalodes (strain CBS 100304)</name>
    <name type="common">Pyronema confluens</name>
    <dbReference type="NCBI Taxonomy" id="1076935"/>
    <lineage>
        <taxon>Eukaryota</taxon>
        <taxon>Fungi</taxon>
        <taxon>Dikarya</taxon>
        <taxon>Ascomycota</taxon>
        <taxon>Pezizomycotina</taxon>
        <taxon>Pezizomycetes</taxon>
        <taxon>Pezizales</taxon>
        <taxon>Pyronemataceae</taxon>
        <taxon>Pyronema</taxon>
    </lineage>
</organism>
<dbReference type="AlphaFoldDB" id="U4KWH6"/>
<keyword evidence="2" id="KW-1185">Reference proteome</keyword>
<sequence length="100" mass="11470">MASKPPQSQWCVKITKKSCITLPVDLKTVREWFGENTDRIKQDGPDSWLIAYDSEDHCREHIDFAEENTDICDFVHVEVVYTLWAITENDLLLDVGSLGV</sequence>
<dbReference type="EMBL" id="HF935283">
    <property type="protein sequence ID" value="CCX06232.1"/>
    <property type="molecule type" value="Genomic_DNA"/>
</dbReference>
<accession>U4KWH6</accession>